<evidence type="ECO:0000256" key="9">
    <source>
        <dbReference type="SAM" id="Phobius"/>
    </source>
</evidence>
<evidence type="ECO:0000256" key="8">
    <source>
        <dbReference type="ARBA" id="ARBA00049360"/>
    </source>
</evidence>
<keyword evidence="5" id="KW-1278">Translocase</keyword>
<dbReference type="InterPro" id="IPR023214">
    <property type="entry name" value="HAD_sf"/>
</dbReference>
<evidence type="ECO:0000256" key="3">
    <source>
        <dbReference type="ARBA" id="ARBA00022741"/>
    </source>
</evidence>
<comment type="caution">
    <text evidence="11">The sequence shown here is derived from an EMBL/GenBank/DDBJ whole genome shotgun (WGS) entry which is preliminary data.</text>
</comment>
<feature type="transmembrane region" description="Helical" evidence="9">
    <location>
        <begin position="865"/>
        <end position="882"/>
    </location>
</feature>
<evidence type="ECO:0000256" key="4">
    <source>
        <dbReference type="ARBA" id="ARBA00022840"/>
    </source>
</evidence>
<dbReference type="SUPFAM" id="SSF81660">
    <property type="entry name" value="Metal cation-transporting ATPase, ATP-binding domain N"/>
    <property type="match status" value="1"/>
</dbReference>
<feature type="transmembrane region" description="Helical" evidence="9">
    <location>
        <begin position="766"/>
        <end position="788"/>
    </location>
</feature>
<dbReference type="PROSITE" id="PS00154">
    <property type="entry name" value="ATPASE_E1_E2"/>
    <property type="match status" value="1"/>
</dbReference>
<evidence type="ECO:0000256" key="2">
    <source>
        <dbReference type="ARBA" id="ARBA00022692"/>
    </source>
</evidence>
<dbReference type="PRINTS" id="PR00119">
    <property type="entry name" value="CATATPASE"/>
</dbReference>
<dbReference type="Gene3D" id="2.70.150.10">
    <property type="entry name" value="Calcium-transporting ATPase, cytoplasmic transduction domain A"/>
    <property type="match status" value="1"/>
</dbReference>
<feature type="transmembrane region" description="Helical" evidence="9">
    <location>
        <begin position="691"/>
        <end position="714"/>
    </location>
</feature>
<dbReference type="Gene3D" id="3.40.50.1000">
    <property type="entry name" value="HAD superfamily/HAD-like"/>
    <property type="match status" value="1"/>
</dbReference>
<feature type="transmembrane region" description="Helical" evidence="9">
    <location>
        <begin position="726"/>
        <end position="745"/>
    </location>
</feature>
<keyword evidence="2 9" id="KW-0812">Transmembrane</keyword>
<dbReference type="InterPro" id="IPR018303">
    <property type="entry name" value="ATPase_P-typ_P_site"/>
</dbReference>
<feature type="transmembrane region" description="Helical" evidence="9">
    <location>
        <begin position="259"/>
        <end position="277"/>
    </location>
</feature>
<evidence type="ECO:0000259" key="10">
    <source>
        <dbReference type="SMART" id="SM00831"/>
    </source>
</evidence>
<reference evidence="11" key="1">
    <citation type="submission" date="2021-01" db="EMBL/GenBank/DDBJ databases">
        <title>Whole genome shotgun sequence of Actinoplanes capillaceus NBRC 16408.</title>
        <authorList>
            <person name="Komaki H."/>
            <person name="Tamura T."/>
        </authorList>
    </citation>
    <scope>NUCLEOTIDE SEQUENCE [LARGE SCALE GENOMIC DNA]</scope>
    <source>
        <strain evidence="11">NBRC 16408</strain>
    </source>
</reference>
<dbReference type="Pfam" id="PF00689">
    <property type="entry name" value="Cation_ATPase_C"/>
    <property type="match status" value="1"/>
</dbReference>
<dbReference type="InterPro" id="IPR001757">
    <property type="entry name" value="P_typ_ATPase"/>
</dbReference>
<dbReference type="InterPro" id="IPR023298">
    <property type="entry name" value="ATPase_P-typ_TM_dom_sf"/>
</dbReference>
<dbReference type="Pfam" id="PF00690">
    <property type="entry name" value="Cation_ATPase_N"/>
    <property type="match status" value="1"/>
</dbReference>
<dbReference type="InterPro" id="IPR004014">
    <property type="entry name" value="ATPase_P-typ_cation-transptr_N"/>
</dbReference>
<dbReference type="PANTHER" id="PTHR42861">
    <property type="entry name" value="CALCIUM-TRANSPORTING ATPASE"/>
    <property type="match status" value="1"/>
</dbReference>
<gene>
    <name evidence="11" type="ORF">Aca07nite_12340</name>
</gene>
<dbReference type="InterPro" id="IPR023299">
    <property type="entry name" value="ATPase_P-typ_cyto_dom_N"/>
</dbReference>
<feature type="transmembrane region" description="Helical" evidence="9">
    <location>
        <begin position="800"/>
        <end position="820"/>
    </location>
</feature>
<dbReference type="Gene3D" id="1.20.1110.10">
    <property type="entry name" value="Calcium-transporting ATPase, transmembrane domain"/>
    <property type="match status" value="1"/>
</dbReference>
<evidence type="ECO:0000256" key="1">
    <source>
        <dbReference type="ARBA" id="ARBA00004651"/>
    </source>
</evidence>
<dbReference type="SFLD" id="SFLDF00027">
    <property type="entry name" value="p-type_atpase"/>
    <property type="match status" value="1"/>
</dbReference>
<name>A0ABQ3WBI4_9ACTN</name>
<dbReference type="Pfam" id="PF13246">
    <property type="entry name" value="Cation_ATPase"/>
    <property type="match status" value="1"/>
</dbReference>
<evidence type="ECO:0000256" key="6">
    <source>
        <dbReference type="ARBA" id="ARBA00022989"/>
    </source>
</evidence>
<evidence type="ECO:0000256" key="7">
    <source>
        <dbReference type="ARBA" id="ARBA00023136"/>
    </source>
</evidence>
<sequence>MATMTSPPDAGEEPAFHVLSVPEALAAEKVDGQRGLSAEEVTIRRERYGPNRFAEAKKEPWWRAFLRQYADPMQLVLLAAGVGSLYPLKQWGTGIMLIALTLLNAALGLQQEGKAAAAIDALQKMMIIKAKVRRDGALAEVPAEELVPGDVVVMEAGDVVPADGRLLRAATLEIDESALTGESLPVAKDVDPVKSADTALGDRSDMAYMNTNVTRGTGELLVTATGMTTEVGRISGMLQTEKDADTPLTRQLSKLTNQILVIAGFALVASVVINLARGNAFTVVFTAAVAFAVSAIPTGLPAVVTTILSLGTQMLAKSNAIVKRLRSTETLGSTSAINSDKTGTLTLNQMTAIEMAIPGHRYTISGGGYSIDGVIKRVAGEGEVDLEEYLLPMVLASDAVVTDGSLIGDPTEGALVVLAEKGGIDAVTTRERYPRVAELPFDAAYKMMATFHRMTGPDGAEVIRCFVKGAPDQVLARSAVSDEMGVKYLAENTRLARQGLRVLATARRDFDPATFDPGADLLTLLDELTPLSLIGIVDPPRPQAQAAIAQAHTAGIEVRMITGDHAVTAAAIAGKLGIRGRAITGAEFGAMSDEEADREIGGIGVIARVTPEHKVRLVEVLKRKGHIVAMTGDGVNDAPALKKADIGIAMGITGTEVSKEAAAMILTDDDFATIVKAVELGRALYANLKKYIFFQIGVLIGMVVTFLASSIFNIASGVPFVPLQTLWLNFTTQVFQAVGLGYGKAEADIMQRKPRKSDEPLLSRSSLGWLSFIGLVMGVVTLAVIWWADDRYGLDPGRTMGLTAFSIANLAFSLTARSELRSVFSLETFDDRRFLITTGMSAAAIVLGTELGLFQRILNTTSLDLGQWLICLVAGSIVILPTEIRKAVFRRRAARQTAVVA</sequence>
<dbReference type="EMBL" id="BOMF01000019">
    <property type="protein sequence ID" value="GID43959.1"/>
    <property type="molecule type" value="Genomic_DNA"/>
</dbReference>
<keyword evidence="4" id="KW-0067">ATP-binding</keyword>
<evidence type="ECO:0000313" key="11">
    <source>
        <dbReference type="EMBL" id="GID43959.1"/>
    </source>
</evidence>
<organism evidence="11">
    <name type="scientific">Actinoplanes campanulatus</name>
    <dbReference type="NCBI Taxonomy" id="113559"/>
    <lineage>
        <taxon>Bacteria</taxon>
        <taxon>Bacillati</taxon>
        <taxon>Actinomycetota</taxon>
        <taxon>Actinomycetes</taxon>
        <taxon>Micromonosporales</taxon>
        <taxon>Micromonosporaceae</taxon>
        <taxon>Actinoplanes</taxon>
    </lineage>
</organism>
<dbReference type="Pfam" id="PF00122">
    <property type="entry name" value="E1-E2_ATPase"/>
    <property type="match status" value="1"/>
</dbReference>
<dbReference type="SFLD" id="SFLDG00002">
    <property type="entry name" value="C1.7:_P-type_atpase_like"/>
    <property type="match status" value="1"/>
</dbReference>
<comment type="subcellular location">
    <subcellularLocation>
        <location evidence="1">Cell membrane</location>
        <topology evidence="1">Multi-pass membrane protein</topology>
    </subcellularLocation>
</comment>
<proteinExistence type="predicted"/>
<feature type="transmembrane region" description="Helical" evidence="9">
    <location>
        <begin position="832"/>
        <end position="853"/>
    </location>
</feature>
<dbReference type="PRINTS" id="PR00120">
    <property type="entry name" value="HATPASE"/>
</dbReference>
<dbReference type="InterPro" id="IPR036412">
    <property type="entry name" value="HAD-like_sf"/>
</dbReference>
<dbReference type="SMART" id="SM00831">
    <property type="entry name" value="Cation_ATPase_N"/>
    <property type="match status" value="1"/>
</dbReference>
<comment type="catalytic activity">
    <reaction evidence="8">
        <text>ATP + H2O = ADP + phosphate + H(+)</text>
        <dbReference type="Rhea" id="RHEA:13065"/>
        <dbReference type="ChEBI" id="CHEBI:15377"/>
        <dbReference type="ChEBI" id="CHEBI:15378"/>
        <dbReference type="ChEBI" id="CHEBI:30616"/>
        <dbReference type="ChEBI" id="CHEBI:43474"/>
        <dbReference type="ChEBI" id="CHEBI:456216"/>
    </reaction>
</comment>
<dbReference type="InterPro" id="IPR008250">
    <property type="entry name" value="ATPase_P-typ_transduc_dom_A_sf"/>
</dbReference>
<accession>A0ABQ3WBI4</accession>
<dbReference type="NCBIfam" id="TIGR01494">
    <property type="entry name" value="ATPase_P-type"/>
    <property type="match status" value="2"/>
</dbReference>
<keyword evidence="6 9" id="KW-1133">Transmembrane helix</keyword>
<feature type="transmembrane region" description="Helical" evidence="9">
    <location>
        <begin position="283"/>
        <end position="308"/>
    </location>
</feature>
<keyword evidence="3" id="KW-0547">Nucleotide-binding</keyword>
<feature type="domain" description="Cation-transporting P-type ATPase N-terminal" evidence="10">
    <location>
        <begin position="15"/>
        <end position="89"/>
    </location>
</feature>
<dbReference type="SUPFAM" id="SSF56784">
    <property type="entry name" value="HAD-like"/>
    <property type="match status" value="1"/>
</dbReference>
<dbReference type="SUPFAM" id="SSF81653">
    <property type="entry name" value="Calcium ATPase, transduction domain A"/>
    <property type="match status" value="1"/>
</dbReference>
<dbReference type="InterPro" id="IPR044492">
    <property type="entry name" value="P_typ_ATPase_HD_dom"/>
</dbReference>
<protein>
    <submittedName>
        <fullName evidence="11">ATPase</fullName>
    </submittedName>
</protein>
<dbReference type="SUPFAM" id="SSF81665">
    <property type="entry name" value="Calcium ATPase, transmembrane domain M"/>
    <property type="match status" value="1"/>
</dbReference>
<dbReference type="SFLD" id="SFLDS00003">
    <property type="entry name" value="Haloacid_Dehalogenase"/>
    <property type="match status" value="1"/>
</dbReference>
<dbReference type="Gene3D" id="3.40.1110.10">
    <property type="entry name" value="Calcium-transporting ATPase, cytoplasmic domain N"/>
    <property type="match status" value="1"/>
</dbReference>
<dbReference type="InterPro" id="IPR059000">
    <property type="entry name" value="ATPase_P-type_domA"/>
</dbReference>
<evidence type="ECO:0000256" key="5">
    <source>
        <dbReference type="ARBA" id="ARBA00022967"/>
    </source>
</evidence>
<keyword evidence="7 9" id="KW-0472">Membrane</keyword>
<dbReference type="InterPro" id="IPR006068">
    <property type="entry name" value="ATPase_P-typ_cation-transptr_C"/>
</dbReference>